<name>I4EII9_9BACT</name>
<proteinExistence type="predicted"/>
<comment type="caution">
    <text evidence="1">The sequence shown here is derived from an EMBL/GenBank/DDBJ whole genome shotgun (WGS) entry which is preliminary data.</text>
</comment>
<protein>
    <submittedName>
        <fullName evidence="1">Uncharacterized protein</fullName>
    </submittedName>
</protein>
<dbReference type="Proteomes" id="UP000004221">
    <property type="component" value="Unassembled WGS sequence"/>
</dbReference>
<dbReference type="EMBL" id="CAGS01000281">
    <property type="protein sequence ID" value="CCF84501.1"/>
    <property type="molecule type" value="Genomic_DNA"/>
</dbReference>
<keyword evidence="2" id="KW-1185">Reference proteome</keyword>
<evidence type="ECO:0000313" key="2">
    <source>
        <dbReference type="Proteomes" id="UP000004221"/>
    </source>
</evidence>
<organism evidence="1 2">
    <name type="scientific">Nitrolancea hollandica Lb</name>
    <dbReference type="NCBI Taxonomy" id="1129897"/>
    <lineage>
        <taxon>Bacteria</taxon>
        <taxon>Pseudomonadati</taxon>
        <taxon>Thermomicrobiota</taxon>
        <taxon>Thermomicrobia</taxon>
        <taxon>Sphaerobacterales</taxon>
        <taxon>Sphaerobacterineae</taxon>
        <taxon>Sphaerobacteraceae</taxon>
        <taxon>Nitrolancea</taxon>
    </lineage>
</organism>
<evidence type="ECO:0000313" key="1">
    <source>
        <dbReference type="EMBL" id="CCF84501.1"/>
    </source>
</evidence>
<gene>
    <name evidence="1" type="ORF">NITHO_3510006</name>
</gene>
<sequence length="68" mass="7551">MDGAFYVQKEGSFMRFSGHRAQITRSEYTGLWSLGGCNIPLLSRRGTGVVTSRWGIRAPLSIALVRHP</sequence>
<accession>I4EII9</accession>
<reference evidence="1 2" key="1">
    <citation type="journal article" date="2012" name="ISME J.">
        <title>Nitrification expanded: discovery, physiology and genomics of a nitrite-oxidizing bacterium from the phylum Chloroflexi.</title>
        <authorList>
            <person name="Sorokin D.Y."/>
            <person name="Lucker S."/>
            <person name="Vejmelkova D."/>
            <person name="Kostrikina N.A."/>
            <person name="Kleerebezem R."/>
            <person name="Rijpstra W.I."/>
            <person name="Damste J.S."/>
            <person name="Le Paslier D."/>
            <person name="Muyzer G."/>
            <person name="Wagner M."/>
            <person name="van Loosdrecht M.C."/>
            <person name="Daims H."/>
        </authorList>
    </citation>
    <scope>NUCLEOTIDE SEQUENCE [LARGE SCALE GENOMIC DNA]</scope>
    <source>
        <strain evidence="2">none</strain>
    </source>
</reference>
<dbReference type="AlphaFoldDB" id="I4EII9"/>